<evidence type="ECO:0000313" key="2">
    <source>
        <dbReference type="EMBL" id="KAE9389619.1"/>
    </source>
</evidence>
<sequence>MGARELPALLVGIKVTRFGESTGAVTTAVQLLNPSISNSGSAASPLTYGPLHRQVDWDNFVAGVPGYEKLSSTDNKFECLRSADTTAIFNGLVIAQNEFTEQFPWCPIIDGMGGFMPELPSLLFAKRSLRRYHSSLARICMKG</sequence>
<feature type="domain" description="Carboxylesterase type B" evidence="1">
    <location>
        <begin position="14"/>
        <end position="127"/>
    </location>
</feature>
<proteinExistence type="predicted"/>
<keyword evidence="3" id="KW-1185">Reference proteome</keyword>
<reference evidence="2" key="1">
    <citation type="journal article" date="2019" name="Environ. Microbiol.">
        <title>Fungal ecological strategies reflected in gene transcription - a case study of two litter decomposers.</title>
        <authorList>
            <person name="Barbi F."/>
            <person name="Kohler A."/>
            <person name="Barry K."/>
            <person name="Baskaran P."/>
            <person name="Daum C."/>
            <person name="Fauchery L."/>
            <person name="Ihrmark K."/>
            <person name="Kuo A."/>
            <person name="LaButti K."/>
            <person name="Lipzen A."/>
            <person name="Morin E."/>
            <person name="Grigoriev I.V."/>
            <person name="Henrissat B."/>
            <person name="Lindahl B."/>
            <person name="Martin F."/>
        </authorList>
    </citation>
    <scope>NUCLEOTIDE SEQUENCE</scope>
    <source>
        <strain evidence="2">JB14</strain>
    </source>
</reference>
<dbReference type="AlphaFoldDB" id="A0A6A4GUW1"/>
<dbReference type="InterPro" id="IPR029058">
    <property type="entry name" value="AB_hydrolase_fold"/>
</dbReference>
<evidence type="ECO:0000259" key="1">
    <source>
        <dbReference type="Pfam" id="PF00135"/>
    </source>
</evidence>
<accession>A0A6A4GUW1</accession>
<dbReference type="OrthoDB" id="408631at2759"/>
<dbReference type="Gene3D" id="3.40.50.1820">
    <property type="entry name" value="alpha/beta hydrolase"/>
    <property type="match status" value="1"/>
</dbReference>
<dbReference type="Proteomes" id="UP000799118">
    <property type="component" value="Unassembled WGS sequence"/>
</dbReference>
<name>A0A6A4GUW1_9AGAR</name>
<dbReference type="EMBL" id="ML769688">
    <property type="protein sequence ID" value="KAE9389619.1"/>
    <property type="molecule type" value="Genomic_DNA"/>
</dbReference>
<dbReference type="SUPFAM" id="SSF53474">
    <property type="entry name" value="alpha/beta-Hydrolases"/>
    <property type="match status" value="1"/>
</dbReference>
<organism evidence="2 3">
    <name type="scientific">Gymnopus androsaceus JB14</name>
    <dbReference type="NCBI Taxonomy" id="1447944"/>
    <lineage>
        <taxon>Eukaryota</taxon>
        <taxon>Fungi</taxon>
        <taxon>Dikarya</taxon>
        <taxon>Basidiomycota</taxon>
        <taxon>Agaricomycotina</taxon>
        <taxon>Agaricomycetes</taxon>
        <taxon>Agaricomycetidae</taxon>
        <taxon>Agaricales</taxon>
        <taxon>Marasmiineae</taxon>
        <taxon>Omphalotaceae</taxon>
        <taxon>Gymnopus</taxon>
    </lineage>
</organism>
<dbReference type="Pfam" id="PF00135">
    <property type="entry name" value="COesterase"/>
    <property type="match status" value="1"/>
</dbReference>
<protein>
    <recommendedName>
        <fullName evidence="1">Carboxylesterase type B domain-containing protein</fullName>
    </recommendedName>
</protein>
<dbReference type="InterPro" id="IPR002018">
    <property type="entry name" value="CarbesteraseB"/>
</dbReference>
<evidence type="ECO:0000313" key="3">
    <source>
        <dbReference type="Proteomes" id="UP000799118"/>
    </source>
</evidence>
<gene>
    <name evidence="2" type="ORF">BT96DRAFT_1003040</name>
</gene>